<sequence>MQRADGGYNVNSFIWRGKVLETSSDFYKLSLCLFSDSEYLILKNSKPTKSKVPVFPLRMSTIYSEAPFLSSKKGVVNSPDIAIGGVCPN</sequence>
<evidence type="ECO:0000313" key="1">
    <source>
        <dbReference type="EMBL" id="GIY64130.1"/>
    </source>
</evidence>
<dbReference type="EMBL" id="BPLR01013836">
    <property type="protein sequence ID" value="GIY64130.1"/>
    <property type="molecule type" value="Genomic_DNA"/>
</dbReference>
<protein>
    <submittedName>
        <fullName evidence="1">Uncharacterized protein</fullName>
    </submittedName>
</protein>
<accession>A0AAV4V2E7</accession>
<dbReference type="AlphaFoldDB" id="A0AAV4V2E7"/>
<organism evidence="1 2">
    <name type="scientific">Caerostris extrusa</name>
    <name type="common">Bark spider</name>
    <name type="synonym">Caerostris bankana</name>
    <dbReference type="NCBI Taxonomy" id="172846"/>
    <lineage>
        <taxon>Eukaryota</taxon>
        <taxon>Metazoa</taxon>
        <taxon>Ecdysozoa</taxon>
        <taxon>Arthropoda</taxon>
        <taxon>Chelicerata</taxon>
        <taxon>Arachnida</taxon>
        <taxon>Araneae</taxon>
        <taxon>Araneomorphae</taxon>
        <taxon>Entelegynae</taxon>
        <taxon>Araneoidea</taxon>
        <taxon>Araneidae</taxon>
        <taxon>Caerostris</taxon>
    </lineage>
</organism>
<dbReference type="Proteomes" id="UP001054945">
    <property type="component" value="Unassembled WGS sequence"/>
</dbReference>
<proteinExistence type="predicted"/>
<name>A0AAV4V2E7_CAEEX</name>
<reference evidence="1 2" key="1">
    <citation type="submission" date="2021-06" db="EMBL/GenBank/DDBJ databases">
        <title>Caerostris extrusa draft genome.</title>
        <authorList>
            <person name="Kono N."/>
            <person name="Arakawa K."/>
        </authorList>
    </citation>
    <scope>NUCLEOTIDE SEQUENCE [LARGE SCALE GENOMIC DNA]</scope>
</reference>
<evidence type="ECO:0000313" key="2">
    <source>
        <dbReference type="Proteomes" id="UP001054945"/>
    </source>
</evidence>
<comment type="caution">
    <text evidence="1">The sequence shown here is derived from an EMBL/GenBank/DDBJ whole genome shotgun (WGS) entry which is preliminary data.</text>
</comment>
<gene>
    <name evidence="1" type="ORF">CEXT_505461</name>
</gene>
<keyword evidence="2" id="KW-1185">Reference proteome</keyword>